<dbReference type="AlphaFoldDB" id="A0A1B6GSJ1"/>
<reference evidence="3" key="1">
    <citation type="submission" date="2015-11" db="EMBL/GenBank/DDBJ databases">
        <title>De novo transcriptome assembly of four potential Pierce s Disease insect vectors from Arizona vineyards.</title>
        <authorList>
            <person name="Tassone E.E."/>
        </authorList>
    </citation>
    <scope>NUCLEOTIDE SEQUENCE</scope>
</reference>
<feature type="domain" description="Peptidase S1" evidence="2">
    <location>
        <begin position="16"/>
        <end position="103"/>
    </location>
</feature>
<dbReference type="InterPro" id="IPR043504">
    <property type="entry name" value="Peptidase_S1_PA_chymotrypsin"/>
</dbReference>
<dbReference type="EMBL" id="GECZ01004380">
    <property type="protein sequence ID" value="JAS65389.1"/>
    <property type="molecule type" value="Transcribed_RNA"/>
</dbReference>
<evidence type="ECO:0000259" key="2">
    <source>
        <dbReference type="Pfam" id="PF00089"/>
    </source>
</evidence>
<dbReference type="InterPro" id="IPR001254">
    <property type="entry name" value="Trypsin_dom"/>
</dbReference>
<dbReference type="PANTHER" id="PTHR24252">
    <property type="entry name" value="ACROSIN-RELATED"/>
    <property type="match status" value="1"/>
</dbReference>
<evidence type="ECO:0000256" key="1">
    <source>
        <dbReference type="ARBA" id="ARBA00023157"/>
    </source>
</evidence>
<dbReference type="Gene3D" id="2.40.10.10">
    <property type="entry name" value="Trypsin-like serine proteases"/>
    <property type="match status" value="1"/>
</dbReference>
<feature type="non-terminal residue" evidence="3">
    <location>
        <position position="106"/>
    </location>
</feature>
<name>A0A1B6GSJ1_9HEMI</name>
<dbReference type="GO" id="GO:0004252">
    <property type="term" value="F:serine-type endopeptidase activity"/>
    <property type="evidence" value="ECO:0007669"/>
    <property type="project" value="InterPro"/>
</dbReference>
<feature type="non-terminal residue" evidence="3">
    <location>
        <position position="1"/>
    </location>
</feature>
<accession>A0A1B6GSJ1</accession>
<dbReference type="InterPro" id="IPR009003">
    <property type="entry name" value="Peptidase_S1_PA"/>
</dbReference>
<evidence type="ECO:0000313" key="3">
    <source>
        <dbReference type="EMBL" id="JAS65389.1"/>
    </source>
</evidence>
<proteinExistence type="predicted"/>
<protein>
    <recommendedName>
        <fullName evidence="2">Peptidase S1 domain-containing protein</fullName>
    </recommendedName>
</protein>
<keyword evidence="1" id="KW-1015">Disulfide bond</keyword>
<dbReference type="GO" id="GO:0006508">
    <property type="term" value="P:proteolysis"/>
    <property type="evidence" value="ECO:0007669"/>
    <property type="project" value="InterPro"/>
</dbReference>
<organism evidence="3">
    <name type="scientific">Cuerna arida</name>
    <dbReference type="NCBI Taxonomy" id="1464854"/>
    <lineage>
        <taxon>Eukaryota</taxon>
        <taxon>Metazoa</taxon>
        <taxon>Ecdysozoa</taxon>
        <taxon>Arthropoda</taxon>
        <taxon>Hexapoda</taxon>
        <taxon>Insecta</taxon>
        <taxon>Pterygota</taxon>
        <taxon>Neoptera</taxon>
        <taxon>Paraneoptera</taxon>
        <taxon>Hemiptera</taxon>
        <taxon>Auchenorrhyncha</taxon>
        <taxon>Membracoidea</taxon>
        <taxon>Cicadellidae</taxon>
        <taxon>Cicadellinae</taxon>
        <taxon>Proconiini</taxon>
        <taxon>Cuerna</taxon>
    </lineage>
</organism>
<dbReference type="PANTHER" id="PTHR24252:SF7">
    <property type="entry name" value="HYALIN"/>
    <property type="match status" value="1"/>
</dbReference>
<dbReference type="SUPFAM" id="SSF50494">
    <property type="entry name" value="Trypsin-like serine proteases"/>
    <property type="match status" value="1"/>
</dbReference>
<gene>
    <name evidence="3" type="ORF">g.49560</name>
</gene>
<sequence length="106" mass="12391">HNSGLTHMGPARWARLGEQRTGPERPFVRYEIVEKIRHPNFKLPSIYNDIALYRLDRDVQFSPFIRPICLQSDHQFANTSAIATSWHTNNGGEIEDSLWEFHMDIK</sequence>
<dbReference type="Pfam" id="PF00089">
    <property type="entry name" value="Trypsin"/>
    <property type="match status" value="1"/>
</dbReference>